<feature type="domain" description="DUF317" evidence="1">
    <location>
        <begin position="148"/>
        <end position="206"/>
    </location>
</feature>
<organism evidence="2 3">
    <name type="scientific">Streptomyces niveus</name>
    <name type="common">Streptomyces spheroides</name>
    <dbReference type="NCBI Taxonomy" id="193462"/>
    <lineage>
        <taxon>Bacteria</taxon>
        <taxon>Bacillati</taxon>
        <taxon>Actinomycetota</taxon>
        <taxon>Actinomycetes</taxon>
        <taxon>Kitasatosporales</taxon>
        <taxon>Streptomycetaceae</taxon>
        <taxon>Streptomyces</taxon>
    </lineage>
</organism>
<proteinExistence type="predicted"/>
<feature type="domain" description="DUF317" evidence="1">
    <location>
        <begin position="61"/>
        <end position="109"/>
    </location>
</feature>
<dbReference type="Proteomes" id="UP000189677">
    <property type="component" value="Chromosome"/>
</dbReference>
<dbReference type="AlphaFoldDB" id="A0A1U9R1Y1"/>
<evidence type="ECO:0000313" key="2">
    <source>
        <dbReference type="EMBL" id="AQU70524.1"/>
    </source>
</evidence>
<evidence type="ECO:0000313" key="3">
    <source>
        <dbReference type="Proteomes" id="UP000189677"/>
    </source>
</evidence>
<sequence>MPRAEGTALNRFAPEERVLVSPRHLAGAGPGQLADALGPLIHLFGWPPQHDATTGHVAINSPDHSLRIDFEPGRYDGIWWTIVHHEPYWEAEFTRQTPIEAIAAVTQALPQLLGDRRHTERIPLTALALTEIAHLNHWAAGEENGTLTSPDRHCLLRHAPGDERPWRFQHHVHDGFDTHWHASFTRDTPERLVAQFFAHLATTAPVERAFRDIPHLVRDLNDALITPVRGAAVNPHVHHAGAQLDHAVRAVADTAAERKSPHLR</sequence>
<name>A0A1U9R1Y1_STRNV</name>
<protein>
    <recommendedName>
        <fullName evidence="1">DUF317 domain-containing protein</fullName>
    </recommendedName>
</protein>
<dbReference type="EMBL" id="CP018047">
    <property type="protein sequence ID" value="AQU70524.1"/>
    <property type="molecule type" value="Genomic_DNA"/>
</dbReference>
<accession>A0A1U9R1Y1</accession>
<gene>
    <name evidence="2" type="ORF">BBN63_00095</name>
</gene>
<dbReference type="InterPro" id="IPR005523">
    <property type="entry name" value="DUF317_SPDY"/>
</dbReference>
<dbReference type="KEGG" id="snw:BBN63_00095"/>
<keyword evidence="3" id="KW-1185">Reference proteome</keyword>
<reference evidence="2 3" key="1">
    <citation type="submission" date="2016-11" db="EMBL/GenBank/DDBJ databases">
        <title>Complete genome sequence of Streptomyces niveus SCSIO 3406.</title>
        <authorList>
            <person name="Zhu Q."/>
            <person name="Cheng W."/>
            <person name="Song Y."/>
            <person name="Li Q."/>
            <person name="Ju J."/>
        </authorList>
    </citation>
    <scope>NUCLEOTIDE SEQUENCE [LARGE SCALE GENOMIC DNA]</scope>
    <source>
        <strain evidence="2 3">SCSIO 3406</strain>
    </source>
</reference>
<dbReference type="Pfam" id="PF03771">
    <property type="entry name" value="SPDY"/>
    <property type="match status" value="2"/>
</dbReference>
<evidence type="ECO:0000259" key="1">
    <source>
        <dbReference type="Pfam" id="PF03771"/>
    </source>
</evidence>